<accession>A0A3S3M274</accession>
<evidence type="ECO:0000313" key="1">
    <source>
        <dbReference type="EMBL" id="RWR54497.1"/>
    </source>
</evidence>
<evidence type="ECO:0008006" key="3">
    <source>
        <dbReference type="Google" id="ProtNLM"/>
    </source>
</evidence>
<dbReference type="EMBL" id="SAVA01000001">
    <property type="protein sequence ID" value="RWR54497.1"/>
    <property type="molecule type" value="Genomic_DNA"/>
</dbReference>
<name>A0A3S3M274_9RHOB</name>
<proteinExistence type="predicted"/>
<evidence type="ECO:0000313" key="2">
    <source>
        <dbReference type="Proteomes" id="UP000288071"/>
    </source>
</evidence>
<comment type="caution">
    <text evidence="1">The sequence shown here is derived from an EMBL/GenBank/DDBJ whole genome shotgun (WGS) entry which is preliminary data.</text>
</comment>
<reference evidence="1" key="1">
    <citation type="submission" date="2019-01" db="EMBL/GenBank/DDBJ databases">
        <title>Sinorhodobacter populi sp. nov. isolated from the symptomatic bark tissue of Populus euramericana canker.</title>
        <authorList>
            <person name="Xu G."/>
        </authorList>
    </citation>
    <scope>NUCLEOTIDE SEQUENCE [LARGE SCALE GENOMIC DNA]</scope>
    <source>
        <strain evidence="1">CGMCC 1.12963</strain>
    </source>
</reference>
<keyword evidence="2" id="KW-1185">Reference proteome</keyword>
<dbReference type="Gene3D" id="3.90.180.10">
    <property type="entry name" value="Medium-chain alcohol dehydrogenases, catalytic domain"/>
    <property type="match status" value="1"/>
</dbReference>
<sequence>MGSMEEFRRLIRVREAGDFAPRIDSIFPLAEVPAAFGHLEDPARLGKILIRIA</sequence>
<dbReference type="Pfam" id="PF13602">
    <property type="entry name" value="ADH_zinc_N_2"/>
    <property type="match status" value="1"/>
</dbReference>
<reference evidence="1" key="2">
    <citation type="submission" date="2019-01" db="EMBL/GenBank/DDBJ databases">
        <authorList>
            <person name="Li Y."/>
        </authorList>
    </citation>
    <scope>NUCLEOTIDE SEQUENCE [LARGE SCALE GENOMIC DNA]</scope>
    <source>
        <strain evidence="1">CGMCC 1.12963</strain>
    </source>
</reference>
<dbReference type="Gene3D" id="3.40.50.720">
    <property type="entry name" value="NAD(P)-binding Rossmann-like Domain"/>
    <property type="match status" value="1"/>
</dbReference>
<protein>
    <recommendedName>
        <fullName evidence="3">Zinc-binding dehydrogenase</fullName>
    </recommendedName>
</protein>
<dbReference type="AlphaFoldDB" id="A0A3S3M274"/>
<organism evidence="1 2">
    <name type="scientific">Paenirhodobacter huangdaonensis</name>
    <dbReference type="NCBI Taxonomy" id="2501515"/>
    <lineage>
        <taxon>Bacteria</taxon>
        <taxon>Pseudomonadati</taxon>
        <taxon>Pseudomonadota</taxon>
        <taxon>Alphaproteobacteria</taxon>
        <taxon>Rhodobacterales</taxon>
        <taxon>Rhodobacter group</taxon>
        <taxon>Paenirhodobacter</taxon>
    </lineage>
</organism>
<dbReference type="Proteomes" id="UP000288071">
    <property type="component" value="Unassembled WGS sequence"/>
</dbReference>
<gene>
    <name evidence="1" type="ORF">EOW66_00045</name>
</gene>